<dbReference type="Gene3D" id="3.40.50.150">
    <property type="entry name" value="Vaccinia Virus protein VP39"/>
    <property type="match status" value="1"/>
</dbReference>
<evidence type="ECO:0000313" key="1">
    <source>
        <dbReference type="EMBL" id="CAB4986608.1"/>
    </source>
</evidence>
<organism evidence="1">
    <name type="scientific">freshwater metagenome</name>
    <dbReference type="NCBI Taxonomy" id="449393"/>
    <lineage>
        <taxon>unclassified sequences</taxon>
        <taxon>metagenomes</taxon>
        <taxon>ecological metagenomes</taxon>
    </lineage>
</organism>
<dbReference type="InterPro" id="IPR029063">
    <property type="entry name" value="SAM-dependent_MTases_sf"/>
</dbReference>
<dbReference type="SUPFAM" id="SSF53335">
    <property type="entry name" value="S-adenosyl-L-methionine-dependent methyltransferases"/>
    <property type="match status" value="1"/>
</dbReference>
<protein>
    <submittedName>
        <fullName evidence="1">Unannotated protein</fullName>
    </submittedName>
</protein>
<gene>
    <name evidence="1" type="ORF">UFOPK3974_00695</name>
</gene>
<dbReference type="EMBL" id="CAFBOR010000080">
    <property type="protein sequence ID" value="CAB4986608.1"/>
    <property type="molecule type" value="Genomic_DNA"/>
</dbReference>
<reference evidence="1" key="1">
    <citation type="submission" date="2020-05" db="EMBL/GenBank/DDBJ databases">
        <authorList>
            <person name="Chiriac C."/>
            <person name="Salcher M."/>
            <person name="Ghai R."/>
            <person name="Kavagutti S V."/>
        </authorList>
    </citation>
    <scope>NUCLEOTIDE SEQUENCE</scope>
</reference>
<sequence>MGLLINESGSFRDPANAVIYLDDRVLRGLDSSAAKDFSTFSKTDAFALLRDGGKIIDTRQLAADEIPAEVAGRFSAVLEHQRVPFISYPYEWSFSMLRDAGALHLEILLACLEDGVSMKDGYSFNLQFRGVNPVFIDIGSFEPVPSGPWIGYRQFCQTILYPLMLEAHLDIPFQRTLLGHLDGITPGEMNHLLRGTSKYRKGVMRNVTLQAATDKRFDRGGRKTQEDLGNSGFGAELNKALAKKLLKTVTALTSDRADSGWSAYRSTCSYSEEDREAKERFVTETASAGEIGVAWDLGANDGAYSRLIAKHAKQVIAVDYDDVTVDAMYRSFKEDGVTNILPIVMNLVDPSPARGWRGTERKAFTDRGTPDLVLALALVHHMALAANVPLAQIVDWFADLGGRLIVEFVEPHDPMAERLLGNKELGMFPDYRIEEFERLLSLRFEITSRLKLPSGRRTLYLCEPQR</sequence>
<proteinExistence type="predicted"/>
<dbReference type="AlphaFoldDB" id="A0A6J7N370"/>
<accession>A0A6J7N370</accession>
<dbReference type="CDD" id="cd02440">
    <property type="entry name" value="AdoMet_MTases"/>
    <property type="match status" value="1"/>
</dbReference>
<name>A0A6J7N370_9ZZZZ</name>